<name>A0A3M9MRI9_9BACT</name>
<dbReference type="AlphaFoldDB" id="A0A3M9MRI9"/>
<sequence length="160" mass="17902">MSLLFISQSHRQTATSLQKEGVPAQQLPSTIQLARETAESWLHQEIEQGNLPLVIQLVNGKFPESSAQLLLEELKDLLVAKFIVRLKFNYALARNAASIVLPFVMQRLVDHLQQNPQFKTWWDALDLRKHLPSKADLKSKIRSVGQSLSGNASASESAFA</sequence>
<keyword evidence="2" id="KW-1185">Reference proteome</keyword>
<gene>
    <name evidence="1" type="ORF">EFA69_17075</name>
</gene>
<organism evidence="1 2">
    <name type="scientific">Rufibacter immobilis</name>
    <dbReference type="NCBI Taxonomy" id="1348778"/>
    <lineage>
        <taxon>Bacteria</taxon>
        <taxon>Pseudomonadati</taxon>
        <taxon>Bacteroidota</taxon>
        <taxon>Cytophagia</taxon>
        <taxon>Cytophagales</taxon>
        <taxon>Hymenobacteraceae</taxon>
        <taxon>Rufibacter</taxon>
    </lineage>
</organism>
<protein>
    <submittedName>
        <fullName evidence="1">Uncharacterized protein</fullName>
    </submittedName>
</protein>
<dbReference type="EMBL" id="RJJE01000017">
    <property type="protein sequence ID" value="RNI27815.1"/>
    <property type="molecule type" value="Genomic_DNA"/>
</dbReference>
<dbReference type="Proteomes" id="UP000271010">
    <property type="component" value="Unassembled WGS sequence"/>
</dbReference>
<dbReference type="RefSeq" id="WP_123134280.1">
    <property type="nucleotide sequence ID" value="NZ_JBHMAD010000002.1"/>
</dbReference>
<comment type="caution">
    <text evidence="1">The sequence shown here is derived from an EMBL/GenBank/DDBJ whole genome shotgun (WGS) entry which is preliminary data.</text>
</comment>
<proteinExistence type="predicted"/>
<reference evidence="1 2" key="1">
    <citation type="submission" date="2018-11" db="EMBL/GenBank/DDBJ databases">
        <title>Rufibacter latericius sp. nov., isolated from water in Baiyang Lake.</title>
        <authorList>
            <person name="Yang Y."/>
        </authorList>
    </citation>
    <scope>NUCLEOTIDE SEQUENCE [LARGE SCALE GENOMIC DNA]</scope>
    <source>
        <strain evidence="1 2">MCC P1</strain>
    </source>
</reference>
<evidence type="ECO:0000313" key="2">
    <source>
        <dbReference type="Proteomes" id="UP000271010"/>
    </source>
</evidence>
<dbReference type="OrthoDB" id="893507at2"/>
<evidence type="ECO:0000313" key="1">
    <source>
        <dbReference type="EMBL" id="RNI27815.1"/>
    </source>
</evidence>
<accession>A0A3M9MRI9</accession>